<comment type="caution">
    <text evidence="8">The sequence shown here is derived from an EMBL/GenBank/DDBJ whole genome shotgun (WGS) entry which is preliminary data.</text>
</comment>
<feature type="transmembrane region" description="Helical" evidence="7">
    <location>
        <begin position="97"/>
        <end position="119"/>
    </location>
</feature>
<comment type="similarity">
    <text evidence="2">Belongs to the chromate ion transporter (CHR) (TC 2.A.51) family.</text>
</comment>
<evidence type="ECO:0000256" key="4">
    <source>
        <dbReference type="ARBA" id="ARBA00022692"/>
    </source>
</evidence>
<evidence type="ECO:0000256" key="1">
    <source>
        <dbReference type="ARBA" id="ARBA00004651"/>
    </source>
</evidence>
<proteinExistence type="inferred from homology"/>
<evidence type="ECO:0000313" key="9">
    <source>
        <dbReference type="Proteomes" id="UP000216147"/>
    </source>
</evidence>
<evidence type="ECO:0000256" key="2">
    <source>
        <dbReference type="ARBA" id="ARBA00005262"/>
    </source>
</evidence>
<dbReference type="GO" id="GO:0005886">
    <property type="term" value="C:plasma membrane"/>
    <property type="evidence" value="ECO:0007669"/>
    <property type="project" value="UniProtKB-SubCell"/>
</dbReference>
<gene>
    <name evidence="8" type="ORF">B7Y86_14805</name>
</gene>
<name>A0A258HEA8_9CAUL</name>
<sequence length="414" mass="43703">MSTKVAGGALDPENGGTLPDLSYAQIFAKFLRFGFLAWGGPIAQIAMIRRELVDEEHWVSSARFNRILAVYQVLPGPEAHELCVFFGTLPKGKLGGLLAGLGFMMPGFVLMFALSWLYLSTGIMQTAAATAAFLGVQPAVIALIVRAVHRIGGHILLDRWLWGIAGVAGLAALVGTPFWLTLPIAGLVYMFAARHQRVMAGLLMAVLVGVGLYFAWVTFGSTVGGDAVSAQAIANQKPSLLELFISGLKAGLLTFGGAYTVIPFLRADAVGNGWMTDAQFLDGLALSGILPAPLIIFSTFIGYFGGGPLGAIVMTIGIFLPAFSFSLFFHDQLERLVDNEKIKTFLEGISAAVVGLIAATTLELGQKTLVNVPGVVIPLAIFAVALALLYVFKAKTTILWVVLAAAGTGLALFG</sequence>
<feature type="transmembrane region" description="Helical" evidence="7">
    <location>
        <begin position="160"/>
        <end position="192"/>
    </location>
</feature>
<dbReference type="AlphaFoldDB" id="A0A258HEA8"/>
<evidence type="ECO:0000256" key="5">
    <source>
        <dbReference type="ARBA" id="ARBA00022989"/>
    </source>
</evidence>
<keyword evidence="3" id="KW-1003">Cell membrane</keyword>
<feature type="transmembrane region" description="Helical" evidence="7">
    <location>
        <begin position="369"/>
        <end position="391"/>
    </location>
</feature>
<dbReference type="PANTHER" id="PTHR33567">
    <property type="entry name" value="CHROMATE ION TRANSPORTER (EUROFUNG)"/>
    <property type="match status" value="1"/>
</dbReference>
<comment type="subcellular location">
    <subcellularLocation>
        <location evidence="1">Cell membrane</location>
        <topology evidence="1">Multi-pass membrane protein</topology>
    </subcellularLocation>
</comment>
<dbReference type="PIRSF" id="PIRSF004810">
    <property type="entry name" value="ChrA"/>
    <property type="match status" value="1"/>
</dbReference>
<reference evidence="8 9" key="1">
    <citation type="submission" date="2017-03" db="EMBL/GenBank/DDBJ databases">
        <title>Lifting the veil on microbial sulfur biogeochemistry in mining wastewaters.</title>
        <authorList>
            <person name="Kantor R.S."/>
            <person name="Colenbrander Nelson T."/>
            <person name="Marshall S."/>
            <person name="Bennett D."/>
            <person name="Apte S."/>
            <person name="Camacho D."/>
            <person name="Thomas B.C."/>
            <person name="Warren L.A."/>
            <person name="Banfield J.F."/>
        </authorList>
    </citation>
    <scope>NUCLEOTIDE SEQUENCE [LARGE SCALE GENOMIC DNA]</scope>
    <source>
        <strain evidence="8">32-68-21</strain>
    </source>
</reference>
<evidence type="ECO:0000256" key="7">
    <source>
        <dbReference type="SAM" id="Phobius"/>
    </source>
</evidence>
<dbReference type="InterPro" id="IPR014047">
    <property type="entry name" value="Chr_Tranpt_l_chain"/>
</dbReference>
<feature type="transmembrane region" description="Helical" evidence="7">
    <location>
        <begin position="397"/>
        <end position="413"/>
    </location>
</feature>
<evidence type="ECO:0000256" key="6">
    <source>
        <dbReference type="ARBA" id="ARBA00023136"/>
    </source>
</evidence>
<feature type="transmembrane region" description="Helical" evidence="7">
    <location>
        <begin position="311"/>
        <end position="330"/>
    </location>
</feature>
<feature type="transmembrane region" description="Helical" evidence="7">
    <location>
        <begin position="240"/>
        <end position="264"/>
    </location>
</feature>
<evidence type="ECO:0000313" key="8">
    <source>
        <dbReference type="EMBL" id="OYX55069.1"/>
    </source>
</evidence>
<accession>A0A258HEA8</accession>
<dbReference type="InterPro" id="IPR003370">
    <property type="entry name" value="Chromate_transpt"/>
</dbReference>
<feature type="transmembrane region" description="Helical" evidence="7">
    <location>
        <begin position="125"/>
        <end position="148"/>
    </location>
</feature>
<organism evidence="8 9">
    <name type="scientific">Brevundimonas subvibrioides</name>
    <dbReference type="NCBI Taxonomy" id="74313"/>
    <lineage>
        <taxon>Bacteria</taxon>
        <taxon>Pseudomonadati</taxon>
        <taxon>Pseudomonadota</taxon>
        <taxon>Alphaproteobacteria</taxon>
        <taxon>Caulobacterales</taxon>
        <taxon>Caulobacteraceae</taxon>
        <taxon>Brevundimonas</taxon>
    </lineage>
</organism>
<keyword evidence="5 7" id="KW-1133">Transmembrane helix</keyword>
<evidence type="ECO:0000256" key="3">
    <source>
        <dbReference type="ARBA" id="ARBA00022475"/>
    </source>
</evidence>
<feature type="transmembrane region" description="Helical" evidence="7">
    <location>
        <begin position="198"/>
        <end position="219"/>
    </location>
</feature>
<feature type="transmembrane region" description="Helical" evidence="7">
    <location>
        <begin position="342"/>
        <end position="362"/>
    </location>
</feature>
<dbReference type="PANTHER" id="PTHR33567:SF3">
    <property type="entry name" value="CHROMATE ION TRANSPORTER (EUROFUNG)"/>
    <property type="match status" value="1"/>
</dbReference>
<dbReference type="NCBIfam" id="TIGR00937">
    <property type="entry name" value="2A51"/>
    <property type="match status" value="1"/>
</dbReference>
<feature type="transmembrane region" description="Helical" evidence="7">
    <location>
        <begin position="284"/>
        <end position="304"/>
    </location>
</feature>
<dbReference type="EMBL" id="NCEQ01000017">
    <property type="protein sequence ID" value="OYX55069.1"/>
    <property type="molecule type" value="Genomic_DNA"/>
</dbReference>
<keyword evidence="6 7" id="KW-0472">Membrane</keyword>
<dbReference type="GO" id="GO:0015109">
    <property type="term" value="F:chromate transmembrane transporter activity"/>
    <property type="evidence" value="ECO:0007669"/>
    <property type="project" value="InterPro"/>
</dbReference>
<dbReference type="Proteomes" id="UP000216147">
    <property type="component" value="Unassembled WGS sequence"/>
</dbReference>
<dbReference type="Pfam" id="PF02417">
    <property type="entry name" value="Chromate_transp"/>
    <property type="match status" value="2"/>
</dbReference>
<protein>
    <submittedName>
        <fullName evidence="8">Chromate transporter</fullName>
    </submittedName>
</protein>
<keyword evidence="4 7" id="KW-0812">Transmembrane</keyword>